<accession>A0ABD3MMZ8</accession>
<sequence>MASSNSLRGGADGNQDFDVVIIGAGWSGLGTAQTLISKGVSNFLVLEASDTIGGRCQNVTLNDGMTAELGCQWIHGASTQNPVYNIVKSSGISTIESDFDDIALYSNVYGGSGPHRVWNVPETDYNGFVSFQTKLQDSTNVDQPLRKTADTYIKNKNLKGDARIRFEYLLDTYIVQEYAASLQDLSLWWNEDSVINNIDHMIGQGAGKGYSGILDYYATPFADRVRYNSLVTSINWSSTSNVVVTYSNSGSTTNVNAKKVIVTVPLGVLQKGSINFTPALPSWKSNAINKLGVGTYNKVILQWNDDVTLPWPDVEWLEKIAKLGDQGRWTEFFNMKPTTGKQVLVAFSAGRESERMETLSDASIQYEIIHSLEDMFGVSTIPTPVHVVITRWKANKLSNGSYSYYKVGSKPQHLITRWKANKLSNGSYSYYKVGSKPQHRKDLGAAIGKRVFFAGEACHLKYPSTTHGALMSGQDTAFAVVNELGK</sequence>
<dbReference type="EMBL" id="JALLPJ020001404">
    <property type="protein sequence ID" value="KAL3765288.1"/>
    <property type="molecule type" value="Genomic_DNA"/>
</dbReference>
<evidence type="ECO:0000259" key="1">
    <source>
        <dbReference type="Pfam" id="PF01593"/>
    </source>
</evidence>
<evidence type="ECO:0000313" key="3">
    <source>
        <dbReference type="Proteomes" id="UP001530400"/>
    </source>
</evidence>
<reference evidence="2 3" key="1">
    <citation type="submission" date="2024-10" db="EMBL/GenBank/DDBJ databases">
        <title>Updated reference genomes for cyclostephanoid diatoms.</title>
        <authorList>
            <person name="Roberts W.R."/>
            <person name="Alverson A.J."/>
        </authorList>
    </citation>
    <scope>NUCLEOTIDE SEQUENCE [LARGE SCALE GENOMIC DNA]</scope>
    <source>
        <strain evidence="2 3">AJA010-31</strain>
    </source>
</reference>
<organism evidence="2 3">
    <name type="scientific">Cyclotella atomus</name>
    <dbReference type="NCBI Taxonomy" id="382360"/>
    <lineage>
        <taxon>Eukaryota</taxon>
        <taxon>Sar</taxon>
        <taxon>Stramenopiles</taxon>
        <taxon>Ochrophyta</taxon>
        <taxon>Bacillariophyta</taxon>
        <taxon>Coscinodiscophyceae</taxon>
        <taxon>Thalassiosirophycidae</taxon>
        <taxon>Stephanodiscales</taxon>
        <taxon>Stephanodiscaceae</taxon>
        <taxon>Cyclotella</taxon>
    </lineage>
</organism>
<evidence type="ECO:0000313" key="2">
    <source>
        <dbReference type="EMBL" id="KAL3765288.1"/>
    </source>
</evidence>
<gene>
    <name evidence="2" type="ORF">ACHAWO_000953</name>
</gene>
<dbReference type="PANTHER" id="PTHR10742:SF410">
    <property type="entry name" value="LYSINE-SPECIFIC HISTONE DEMETHYLASE 2"/>
    <property type="match status" value="1"/>
</dbReference>
<name>A0ABD3MMZ8_9STRA</name>
<dbReference type="Gene3D" id="3.90.660.10">
    <property type="match status" value="1"/>
</dbReference>
<dbReference type="Gene3D" id="3.50.50.60">
    <property type="entry name" value="FAD/NAD(P)-binding domain"/>
    <property type="match status" value="2"/>
</dbReference>
<dbReference type="InterPro" id="IPR050281">
    <property type="entry name" value="Flavin_monoamine_oxidase"/>
</dbReference>
<dbReference type="AlphaFoldDB" id="A0ABD3MMZ8"/>
<feature type="domain" description="Amine oxidase" evidence="1">
    <location>
        <begin position="412"/>
        <end position="480"/>
    </location>
</feature>
<comment type="caution">
    <text evidence="2">The sequence shown here is derived from an EMBL/GenBank/DDBJ whole genome shotgun (WGS) entry which is preliminary data.</text>
</comment>
<dbReference type="InterPro" id="IPR036188">
    <property type="entry name" value="FAD/NAD-bd_sf"/>
</dbReference>
<dbReference type="SUPFAM" id="SSF51905">
    <property type="entry name" value="FAD/NAD(P)-binding domain"/>
    <property type="match status" value="1"/>
</dbReference>
<dbReference type="InterPro" id="IPR002937">
    <property type="entry name" value="Amino_oxidase"/>
</dbReference>
<feature type="domain" description="Amine oxidase" evidence="1">
    <location>
        <begin position="27"/>
        <end position="411"/>
    </location>
</feature>
<keyword evidence="3" id="KW-1185">Reference proteome</keyword>
<dbReference type="PANTHER" id="PTHR10742">
    <property type="entry name" value="FLAVIN MONOAMINE OXIDASE"/>
    <property type="match status" value="1"/>
</dbReference>
<proteinExistence type="predicted"/>
<dbReference type="SUPFAM" id="SSF54373">
    <property type="entry name" value="FAD-linked reductases, C-terminal domain"/>
    <property type="match status" value="1"/>
</dbReference>
<protein>
    <recommendedName>
        <fullName evidence="1">Amine oxidase domain-containing protein</fullName>
    </recommendedName>
</protein>
<dbReference type="Proteomes" id="UP001530400">
    <property type="component" value="Unassembled WGS sequence"/>
</dbReference>
<dbReference type="Pfam" id="PF01593">
    <property type="entry name" value="Amino_oxidase"/>
    <property type="match status" value="2"/>
</dbReference>